<keyword evidence="3" id="KW-1185">Reference proteome</keyword>
<dbReference type="Proteomes" id="UP000001213">
    <property type="component" value="Chromosome"/>
</dbReference>
<dbReference type="SUPFAM" id="SSF88659">
    <property type="entry name" value="Sigma3 and sigma4 domains of RNA polymerase sigma factors"/>
    <property type="match status" value="1"/>
</dbReference>
<dbReference type="eggNOG" id="COG1595">
    <property type="taxonomic scope" value="Bacteria"/>
</dbReference>
<dbReference type="AlphaFoldDB" id="D5UNX5"/>
<protein>
    <submittedName>
        <fullName evidence="2">RNA polymerase, sigma-24 subunit, ECF subfamily</fullName>
    </submittedName>
</protein>
<reference evidence="3" key="1">
    <citation type="submission" date="2010-03" db="EMBL/GenBank/DDBJ databases">
        <title>The complete chromosome of Tsukamurella paurometabola DSM 20162.</title>
        <authorList>
            <consortium name="US DOE Joint Genome Institute (JGI-PGF)"/>
            <person name="Lucas S."/>
            <person name="Copeland A."/>
            <person name="Lapidus A."/>
            <person name="Glavina del Rio T."/>
            <person name="Dalin E."/>
            <person name="Tice H."/>
            <person name="Bruce D."/>
            <person name="Goodwin L."/>
            <person name="Pitluck S."/>
            <person name="Kyrpides N."/>
            <person name="Mavromatis K."/>
            <person name="Ivanova N."/>
            <person name="Mikhailova N."/>
            <person name="Munk A.C."/>
            <person name="Brettin T."/>
            <person name="Detter J.C."/>
            <person name="Tapia R."/>
            <person name="Han C."/>
            <person name="Larimer F."/>
            <person name="Land M."/>
            <person name="Hauser L."/>
            <person name="Markowitz V."/>
            <person name="Cheng J.-F."/>
            <person name="Hugenholtz P."/>
            <person name="Woyke T."/>
            <person name="Wu D."/>
            <person name="Jando M."/>
            <person name="Brambilla E."/>
            <person name="Klenk H.-P."/>
            <person name="Eisen J.A."/>
        </authorList>
    </citation>
    <scope>NUCLEOTIDE SEQUENCE [LARGE SCALE GENOMIC DNA]</scope>
    <source>
        <strain evidence="3">ATCC 8368 / DSM 20162 / CCUG 35730 / CIP 100753 / JCM 10117 / KCTC 9821 / NBRC 16120 / NCIMB 702349 / NCTC 13040</strain>
    </source>
</reference>
<gene>
    <name evidence="2" type="ordered locus">Tpau_4115</name>
</gene>
<dbReference type="HOGENOM" id="CLU_2637029_0_0_11"/>
<dbReference type="EMBL" id="CP001966">
    <property type="protein sequence ID" value="ADG80684.1"/>
    <property type="molecule type" value="Genomic_DNA"/>
</dbReference>
<dbReference type="GO" id="GO:0006352">
    <property type="term" value="P:DNA-templated transcription initiation"/>
    <property type="evidence" value="ECO:0007669"/>
    <property type="project" value="InterPro"/>
</dbReference>
<evidence type="ECO:0000313" key="3">
    <source>
        <dbReference type="Proteomes" id="UP000001213"/>
    </source>
</evidence>
<feature type="domain" description="RNA polymerase sigma-70 region 4" evidence="1">
    <location>
        <begin position="25"/>
        <end position="63"/>
    </location>
</feature>
<evidence type="ECO:0000313" key="2">
    <source>
        <dbReference type="EMBL" id="ADG80684.1"/>
    </source>
</evidence>
<sequence>MENPTLRGSSVDSRLRAAPTPELYRVLQLRVVQGYTVDEVSRLLRVSPNTVLLRQHRAVQALRRSLDPGEEQRSTRH</sequence>
<dbReference type="InterPro" id="IPR036388">
    <property type="entry name" value="WH-like_DNA-bd_sf"/>
</dbReference>
<dbReference type="GO" id="GO:0003700">
    <property type="term" value="F:DNA-binding transcription factor activity"/>
    <property type="evidence" value="ECO:0007669"/>
    <property type="project" value="InterPro"/>
</dbReference>
<proteinExistence type="predicted"/>
<dbReference type="Pfam" id="PF04545">
    <property type="entry name" value="Sigma70_r4"/>
    <property type="match status" value="1"/>
</dbReference>
<dbReference type="InterPro" id="IPR007630">
    <property type="entry name" value="RNA_pol_sigma70_r4"/>
</dbReference>
<accession>D5UNX5</accession>
<evidence type="ECO:0000259" key="1">
    <source>
        <dbReference type="Pfam" id="PF04545"/>
    </source>
</evidence>
<dbReference type="InterPro" id="IPR013324">
    <property type="entry name" value="RNA_pol_sigma_r3/r4-like"/>
</dbReference>
<dbReference type="Gene3D" id="1.10.10.10">
    <property type="entry name" value="Winged helix-like DNA-binding domain superfamily/Winged helix DNA-binding domain"/>
    <property type="match status" value="1"/>
</dbReference>
<reference evidence="2 3" key="2">
    <citation type="journal article" date="2011" name="Stand. Genomic Sci.">
        <title>Complete genome sequence of Tsukamurella paurometabola type strain (no. 33).</title>
        <authorList>
            <person name="Munk A.C."/>
            <person name="Lapidus A."/>
            <person name="Lucas S."/>
            <person name="Nolan M."/>
            <person name="Tice H."/>
            <person name="Cheng J.F."/>
            <person name="Del Rio T.G."/>
            <person name="Goodwin L."/>
            <person name="Pitluck S."/>
            <person name="Liolios K."/>
            <person name="Huntemann M."/>
            <person name="Ivanova N."/>
            <person name="Mavromatis K."/>
            <person name="Mikhailova N."/>
            <person name="Pati A."/>
            <person name="Chen A."/>
            <person name="Palaniappan K."/>
            <person name="Tapia R."/>
            <person name="Han C."/>
            <person name="Land M."/>
            <person name="Hauser L."/>
            <person name="Chang Y.J."/>
            <person name="Jeffries C.D."/>
            <person name="Brettin T."/>
            <person name="Yasawong M."/>
            <person name="Brambilla E.M."/>
            <person name="Rohde M."/>
            <person name="Sikorski J."/>
            <person name="Goker M."/>
            <person name="Detter J.C."/>
            <person name="Woyke T."/>
            <person name="Bristow J."/>
            <person name="Eisen J.A."/>
            <person name="Markowitz V."/>
            <person name="Hugenholtz P."/>
            <person name="Kyrpides N.C."/>
            <person name="Klenk H.P."/>
        </authorList>
    </citation>
    <scope>NUCLEOTIDE SEQUENCE [LARGE SCALE GENOMIC DNA]</scope>
    <source>
        <strain evidence="3">ATCC 8368 / DSM 20162 / CCUG 35730 / CIP 100753 / JCM 10117 / KCTC 9821 / NBRC 16120 / NCIMB 702349 / NCTC 13040</strain>
    </source>
</reference>
<dbReference type="STRING" id="521096.Tpau_4115"/>
<dbReference type="KEGG" id="tpr:Tpau_4115"/>
<name>D5UNX5_TSUPD</name>
<organism evidence="2 3">
    <name type="scientific">Tsukamurella paurometabola (strain ATCC 8368 / DSM 20162 / CCUG 35730 / CIP 100753 / JCM 10117 / KCTC 9821 / NBRC 16120 / NCIMB 702349 / NCTC 13040)</name>
    <name type="common">Corynebacterium paurometabolum</name>
    <dbReference type="NCBI Taxonomy" id="521096"/>
    <lineage>
        <taxon>Bacteria</taxon>
        <taxon>Bacillati</taxon>
        <taxon>Actinomycetota</taxon>
        <taxon>Actinomycetes</taxon>
        <taxon>Mycobacteriales</taxon>
        <taxon>Tsukamurellaceae</taxon>
        <taxon>Tsukamurella</taxon>
    </lineage>
</organism>
<dbReference type="RefSeq" id="WP_013128673.1">
    <property type="nucleotide sequence ID" value="NC_014158.1"/>
</dbReference>